<dbReference type="GO" id="GO:0000785">
    <property type="term" value="C:chromatin"/>
    <property type="evidence" value="ECO:0007669"/>
    <property type="project" value="TreeGrafter"/>
</dbReference>
<gene>
    <name evidence="4" type="ORF">F444_12051</name>
</gene>
<dbReference type="GO" id="GO:0006355">
    <property type="term" value="P:regulation of DNA-templated transcription"/>
    <property type="evidence" value="ECO:0007669"/>
    <property type="project" value="TreeGrafter"/>
</dbReference>
<dbReference type="PROSITE" id="PS50014">
    <property type="entry name" value="BROMODOMAIN_2"/>
    <property type="match status" value="1"/>
</dbReference>
<dbReference type="AlphaFoldDB" id="A0A080ZYC4"/>
<dbReference type="Gene3D" id="1.20.920.10">
    <property type="entry name" value="Bromodomain-like"/>
    <property type="match status" value="1"/>
</dbReference>
<dbReference type="GO" id="GO:0006338">
    <property type="term" value="P:chromatin remodeling"/>
    <property type="evidence" value="ECO:0007669"/>
    <property type="project" value="TreeGrafter"/>
</dbReference>
<sequence>MPMTPDLHAKCARLHAELSRHSLAWPFLEPVDPVALNIPTYFDVISQPMDLGTMGAKLNAGEYSDPTEYRVDLLLMFANAIEFNQDDERVDSVANMARQFQSVALAQWDQIFSEAATADWALKSQHQAQQRFIQRAKEARVINRWKKDSFVARLNRDKVDERSRLASSGE</sequence>
<dbReference type="GO" id="GO:0005634">
    <property type="term" value="C:nucleus"/>
    <property type="evidence" value="ECO:0007669"/>
    <property type="project" value="TreeGrafter"/>
</dbReference>
<dbReference type="Proteomes" id="UP000028582">
    <property type="component" value="Unassembled WGS sequence"/>
</dbReference>
<dbReference type="InterPro" id="IPR036427">
    <property type="entry name" value="Bromodomain-like_sf"/>
</dbReference>
<dbReference type="InterPro" id="IPR018359">
    <property type="entry name" value="Bromodomain_CS"/>
</dbReference>
<dbReference type="PROSITE" id="PS00633">
    <property type="entry name" value="BROMODOMAIN_1"/>
    <property type="match status" value="1"/>
</dbReference>
<organism evidence="4 5">
    <name type="scientific">Phytophthora nicotianae P1976</name>
    <dbReference type="NCBI Taxonomy" id="1317066"/>
    <lineage>
        <taxon>Eukaryota</taxon>
        <taxon>Sar</taxon>
        <taxon>Stramenopiles</taxon>
        <taxon>Oomycota</taxon>
        <taxon>Peronosporomycetes</taxon>
        <taxon>Peronosporales</taxon>
        <taxon>Peronosporaceae</taxon>
        <taxon>Phytophthora</taxon>
    </lineage>
</organism>
<evidence type="ECO:0000259" key="3">
    <source>
        <dbReference type="PROSITE" id="PS50014"/>
    </source>
</evidence>
<dbReference type="Pfam" id="PF00439">
    <property type="entry name" value="Bromodomain"/>
    <property type="match status" value="1"/>
</dbReference>
<dbReference type="PANTHER" id="PTHR22880">
    <property type="entry name" value="FALZ-RELATED BROMODOMAIN-CONTAINING PROTEINS"/>
    <property type="match status" value="1"/>
</dbReference>
<dbReference type="SUPFAM" id="SSF47370">
    <property type="entry name" value="Bromodomain"/>
    <property type="match status" value="1"/>
</dbReference>
<keyword evidence="1 2" id="KW-0103">Bromodomain</keyword>
<dbReference type="PRINTS" id="PR00503">
    <property type="entry name" value="BROMODOMAIN"/>
</dbReference>
<accession>A0A080ZYC4</accession>
<evidence type="ECO:0000256" key="2">
    <source>
        <dbReference type="PROSITE-ProRule" id="PRU00035"/>
    </source>
</evidence>
<dbReference type="SMART" id="SM00297">
    <property type="entry name" value="BROMO"/>
    <property type="match status" value="1"/>
</dbReference>
<name>A0A080ZYC4_PHYNI</name>
<evidence type="ECO:0000313" key="4">
    <source>
        <dbReference type="EMBL" id="ETO71635.1"/>
    </source>
</evidence>
<dbReference type="PANTHER" id="PTHR22880:SF225">
    <property type="entry name" value="BROMODOMAIN-CONTAINING PROTEIN BET-1-RELATED"/>
    <property type="match status" value="1"/>
</dbReference>
<dbReference type="InterPro" id="IPR001487">
    <property type="entry name" value="Bromodomain"/>
</dbReference>
<comment type="caution">
    <text evidence="4">The sequence shown here is derived from an EMBL/GenBank/DDBJ whole genome shotgun (WGS) entry which is preliminary data.</text>
</comment>
<evidence type="ECO:0000313" key="5">
    <source>
        <dbReference type="Proteomes" id="UP000028582"/>
    </source>
</evidence>
<evidence type="ECO:0000256" key="1">
    <source>
        <dbReference type="ARBA" id="ARBA00023117"/>
    </source>
</evidence>
<reference evidence="4 5" key="1">
    <citation type="submission" date="2013-11" db="EMBL/GenBank/DDBJ databases">
        <title>The Genome Sequence of Phytophthora parasitica P1976.</title>
        <authorList>
            <consortium name="The Broad Institute Genomics Platform"/>
            <person name="Russ C."/>
            <person name="Tyler B."/>
            <person name="Panabieres F."/>
            <person name="Shan W."/>
            <person name="Tripathy S."/>
            <person name="Grunwald N."/>
            <person name="Machado M."/>
            <person name="Johnson C.S."/>
            <person name="Walker B."/>
            <person name="Young S."/>
            <person name="Zeng Q."/>
            <person name="Gargeya S."/>
            <person name="Fitzgerald M."/>
            <person name="Haas B."/>
            <person name="Abouelleil A."/>
            <person name="Allen A.W."/>
            <person name="Alvarado L."/>
            <person name="Arachchi H.M."/>
            <person name="Berlin A.M."/>
            <person name="Chapman S.B."/>
            <person name="Gainer-Dewar J."/>
            <person name="Goldberg J."/>
            <person name="Griggs A."/>
            <person name="Gujja S."/>
            <person name="Hansen M."/>
            <person name="Howarth C."/>
            <person name="Imamovic A."/>
            <person name="Ireland A."/>
            <person name="Larimer J."/>
            <person name="McCowan C."/>
            <person name="Murphy C."/>
            <person name="Pearson M."/>
            <person name="Poon T.W."/>
            <person name="Priest M."/>
            <person name="Roberts A."/>
            <person name="Saif S."/>
            <person name="Shea T."/>
            <person name="Sisk P."/>
            <person name="Sykes S."/>
            <person name="Wortman J."/>
            <person name="Nusbaum C."/>
            <person name="Birren B."/>
        </authorList>
    </citation>
    <scope>NUCLEOTIDE SEQUENCE [LARGE SCALE GENOMIC DNA]</scope>
    <source>
        <strain evidence="4 5">P1976</strain>
    </source>
</reference>
<protein>
    <recommendedName>
        <fullName evidence="3">Bromo domain-containing protein</fullName>
    </recommendedName>
</protein>
<feature type="domain" description="Bromo" evidence="3">
    <location>
        <begin position="19"/>
        <end position="91"/>
    </location>
</feature>
<dbReference type="EMBL" id="ANJA01002159">
    <property type="protein sequence ID" value="ETO71635.1"/>
    <property type="molecule type" value="Genomic_DNA"/>
</dbReference>
<proteinExistence type="predicted"/>
<dbReference type="OrthoDB" id="21449at2759"/>
<dbReference type="InterPro" id="IPR050935">
    <property type="entry name" value="Bromo_chromatin_reader"/>
</dbReference>